<keyword evidence="1" id="KW-0812">Transmembrane</keyword>
<accession>A0A0F9P6D2</accession>
<keyword evidence="1" id="KW-1133">Transmembrane helix</keyword>
<reference evidence="2" key="1">
    <citation type="journal article" date="2015" name="Nature">
        <title>Complex archaea that bridge the gap between prokaryotes and eukaryotes.</title>
        <authorList>
            <person name="Spang A."/>
            <person name="Saw J.H."/>
            <person name="Jorgensen S.L."/>
            <person name="Zaremba-Niedzwiedzka K."/>
            <person name="Martijn J."/>
            <person name="Lind A.E."/>
            <person name="van Eijk R."/>
            <person name="Schleper C."/>
            <person name="Guy L."/>
            <person name="Ettema T.J."/>
        </authorList>
    </citation>
    <scope>NUCLEOTIDE SEQUENCE</scope>
</reference>
<dbReference type="EMBL" id="LAZR01003286">
    <property type="protein sequence ID" value="KKN19957.1"/>
    <property type="molecule type" value="Genomic_DNA"/>
</dbReference>
<organism evidence="2">
    <name type="scientific">marine sediment metagenome</name>
    <dbReference type="NCBI Taxonomy" id="412755"/>
    <lineage>
        <taxon>unclassified sequences</taxon>
        <taxon>metagenomes</taxon>
        <taxon>ecological metagenomes</taxon>
    </lineage>
</organism>
<proteinExistence type="predicted"/>
<gene>
    <name evidence="2" type="ORF">LCGC14_0940510</name>
</gene>
<feature type="transmembrane region" description="Helical" evidence="1">
    <location>
        <begin position="411"/>
        <end position="428"/>
    </location>
</feature>
<protein>
    <submittedName>
        <fullName evidence="2">Uncharacterized protein</fullName>
    </submittedName>
</protein>
<comment type="caution">
    <text evidence="2">The sequence shown here is derived from an EMBL/GenBank/DDBJ whole genome shotgun (WGS) entry which is preliminary data.</text>
</comment>
<evidence type="ECO:0000256" key="1">
    <source>
        <dbReference type="SAM" id="Phobius"/>
    </source>
</evidence>
<name>A0A0F9P6D2_9ZZZZ</name>
<keyword evidence="1" id="KW-0472">Membrane</keyword>
<evidence type="ECO:0000313" key="2">
    <source>
        <dbReference type="EMBL" id="KKN19957.1"/>
    </source>
</evidence>
<dbReference type="AlphaFoldDB" id="A0A0F9P6D2"/>
<sequence length="440" mass="50002">MKNKITYFLTLSFFLMIFWSSSPIASVNGAEEPKTSSYNNTNWHDGVETSTDEVIIKYEVSYALNENFNIEALSQKMSLSYQDGTNAEMGIELLHWFEIGGLDIAGQKVLDWNKAIKCEVTFFTISYDENGYTIQGRHVIQGFDIYNGTKANFGYFNASIDTLETPNAWDMYSSGANGATEPLAHMRYGEGNITIGEVSLSTRDYTYNGTGYKESRAEFNINLDAVVGTNNNNITMPAIISYELVHNVTHNKYKYGIYMNWSTNKDFNTYLPMNHGDDYFLVAKDLLECFYGGSNGSNSQLKQYYTDASGLNKTTVYKDLDDNVILTQYLHQTYNVVNSSGSTEHDTVRYYFYEGRYEGDILNQYGSNMMIFHEGFKWNESTGMYFDPTVIVPLALYSGQEGLRNIPGYDLFILIGVIIGFTGIVSVMKKKRMRLRDNKN</sequence>